<sequence>MCSSLPVLKNLCPKKQRNRPITPTTVHTILAARLSTKKQANYTYYCTHNPGSKVIYKETGQLHLLLYTQSWQQGYLQRNRPITTTTVHTILAARLSTKKQANYTNYCTHNPGSKVIYKETGQLHQLLYIISWQQGYLQRNRPITPTTVHNILAARLSTKKQANYTNYCTYSPGSKVIYKETGQLHQLLYTQSWQQSYSIYKETGQ</sequence>
<accession>A0A8J1YCT1</accession>
<reference evidence="1" key="1">
    <citation type="submission" date="2022-03" db="EMBL/GenBank/DDBJ databases">
        <authorList>
            <person name="Martin C."/>
        </authorList>
    </citation>
    <scope>NUCLEOTIDE SEQUENCE</scope>
</reference>
<comment type="caution">
    <text evidence="1">The sequence shown here is derived from an EMBL/GenBank/DDBJ whole genome shotgun (WGS) entry which is preliminary data.</text>
</comment>
<protein>
    <submittedName>
        <fullName evidence="1">Uncharacterized protein</fullName>
    </submittedName>
</protein>
<dbReference type="AlphaFoldDB" id="A0A8J1YCT1"/>
<gene>
    <name evidence="1" type="ORF">OFUS_LOCUS8369</name>
</gene>
<evidence type="ECO:0000313" key="1">
    <source>
        <dbReference type="EMBL" id="CAH1781858.1"/>
    </source>
</evidence>
<proteinExistence type="predicted"/>
<dbReference type="Proteomes" id="UP000749559">
    <property type="component" value="Unassembled WGS sequence"/>
</dbReference>
<dbReference type="EMBL" id="CAIIXF020000004">
    <property type="protein sequence ID" value="CAH1781858.1"/>
    <property type="molecule type" value="Genomic_DNA"/>
</dbReference>
<keyword evidence="2" id="KW-1185">Reference proteome</keyword>
<organism evidence="1 2">
    <name type="scientific">Owenia fusiformis</name>
    <name type="common">Polychaete worm</name>
    <dbReference type="NCBI Taxonomy" id="6347"/>
    <lineage>
        <taxon>Eukaryota</taxon>
        <taxon>Metazoa</taxon>
        <taxon>Spiralia</taxon>
        <taxon>Lophotrochozoa</taxon>
        <taxon>Annelida</taxon>
        <taxon>Polychaeta</taxon>
        <taxon>Sedentaria</taxon>
        <taxon>Canalipalpata</taxon>
        <taxon>Sabellida</taxon>
        <taxon>Oweniida</taxon>
        <taxon>Oweniidae</taxon>
        <taxon>Owenia</taxon>
    </lineage>
</organism>
<evidence type="ECO:0000313" key="2">
    <source>
        <dbReference type="Proteomes" id="UP000749559"/>
    </source>
</evidence>
<name>A0A8J1YCT1_OWEFU</name>